<feature type="transmembrane region" description="Helical" evidence="1">
    <location>
        <begin position="39"/>
        <end position="57"/>
    </location>
</feature>
<dbReference type="InterPro" id="IPR037185">
    <property type="entry name" value="EmrE-like"/>
</dbReference>
<evidence type="ECO:0000313" key="2">
    <source>
        <dbReference type="EMBL" id="OHA81592.1"/>
    </source>
</evidence>
<evidence type="ECO:0008006" key="4">
    <source>
        <dbReference type="Google" id="ProtNLM"/>
    </source>
</evidence>
<keyword evidence="1" id="KW-0472">Membrane</keyword>
<accession>A0A1G2SAB4</accession>
<comment type="caution">
    <text evidence="2">The sequence shown here is derived from an EMBL/GenBank/DDBJ whole genome shotgun (WGS) entry which is preliminary data.</text>
</comment>
<dbReference type="AlphaFoldDB" id="A0A1G2SAB4"/>
<sequence length="113" mass="12290">MLNQAILILFAGGTFLTLGDITAKKWVELSDGRFSVATPYYVLSLAFYCVGVTLFAFTLKQKNIAIATVILIFFNVLTVSIAGYLLFNEKFSALQILGIAIGFSAVVILEIAE</sequence>
<keyword evidence="1" id="KW-0812">Transmembrane</keyword>
<gene>
    <name evidence="2" type="ORF">A3D51_02355</name>
</gene>
<name>A0A1G2SAB4_9BACT</name>
<protein>
    <recommendedName>
        <fullName evidence="4">EamA domain-containing protein</fullName>
    </recommendedName>
</protein>
<reference evidence="2 3" key="1">
    <citation type="journal article" date="2016" name="Nat. Commun.">
        <title>Thousands of microbial genomes shed light on interconnected biogeochemical processes in an aquifer system.</title>
        <authorList>
            <person name="Anantharaman K."/>
            <person name="Brown C.T."/>
            <person name="Hug L.A."/>
            <person name="Sharon I."/>
            <person name="Castelle C.J."/>
            <person name="Probst A.J."/>
            <person name="Thomas B.C."/>
            <person name="Singh A."/>
            <person name="Wilkins M.J."/>
            <person name="Karaoz U."/>
            <person name="Brodie E.L."/>
            <person name="Williams K.H."/>
            <person name="Hubbard S.S."/>
            <person name="Banfield J.F."/>
        </authorList>
    </citation>
    <scope>NUCLEOTIDE SEQUENCE [LARGE SCALE GENOMIC DNA]</scope>
</reference>
<dbReference type="Gene3D" id="1.10.3730.20">
    <property type="match status" value="1"/>
</dbReference>
<organism evidence="2 3">
    <name type="scientific">Candidatus Yonathbacteria bacterium RIFCSPHIGHO2_02_FULL_44_14</name>
    <dbReference type="NCBI Taxonomy" id="1802724"/>
    <lineage>
        <taxon>Bacteria</taxon>
        <taxon>Candidatus Yonathiibacteriota</taxon>
    </lineage>
</organism>
<dbReference type="SUPFAM" id="SSF103481">
    <property type="entry name" value="Multidrug resistance efflux transporter EmrE"/>
    <property type="match status" value="1"/>
</dbReference>
<dbReference type="Proteomes" id="UP000179118">
    <property type="component" value="Unassembled WGS sequence"/>
</dbReference>
<feature type="transmembrane region" description="Helical" evidence="1">
    <location>
        <begin position="93"/>
        <end position="112"/>
    </location>
</feature>
<evidence type="ECO:0000256" key="1">
    <source>
        <dbReference type="SAM" id="Phobius"/>
    </source>
</evidence>
<dbReference type="EMBL" id="MHUT01000006">
    <property type="protein sequence ID" value="OHA81592.1"/>
    <property type="molecule type" value="Genomic_DNA"/>
</dbReference>
<keyword evidence="1" id="KW-1133">Transmembrane helix</keyword>
<proteinExistence type="predicted"/>
<evidence type="ECO:0000313" key="3">
    <source>
        <dbReference type="Proteomes" id="UP000179118"/>
    </source>
</evidence>
<feature type="transmembrane region" description="Helical" evidence="1">
    <location>
        <begin position="64"/>
        <end position="87"/>
    </location>
</feature>